<protein>
    <submittedName>
        <fullName evidence="6">NUDIX domain-containing protein</fullName>
    </submittedName>
</protein>
<comment type="cofactor">
    <cofactor evidence="1">
        <name>Mg(2+)</name>
        <dbReference type="ChEBI" id="CHEBI:18420"/>
    </cofactor>
</comment>
<dbReference type="InterPro" id="IPR000086">
    <property type="entry name" value="NUDIX_hydrolase_dom"/>
</dbReference>
<dbReference type="PROSITE" id="PS51462">
    <property type="entry name" value="NUDIX"/>
    <property type="match status" value="1"/>
</dbReference>
<dbReference type="SUPFAM" id="SSF55811">
    <property type="entry name" value="Nudix"/>
    <property type="match status" value="1"/>
</dbReference>
<evidence type="ECO:0000259" key="5">
    <source>
        <dbReference type="PROSITE" id="PS51462"/>
    </source>
</evidence>
<dbReference type="PANTHER" id="PTHR43046">
    <property type="entry name" value="GDP-MANNOSE MANNOSYL HYDROLASE"/>
    <property type="match status" value="1"/>
</dbReference>
<evidence type="ECO:0000313" key="7">
    <source>
        <dbReference type="Proteomes" id="UP001597326"/>
    </source>
</evidence>
<dbReference type="InterPro" id="IPR020476">
    <property type="entry name" value="Nudix_hydrolase"/>
</dbReference>
<sequence>MSREKREDRPDRAAAVLLDEGRVLLIRRTKPGEDYLVVPGGKVEPGESPEQACRREVLEEVNLTVEVGELLDDFRDEGRTQFFFRVRRTGGRVRLGDGPERARAGAENGYEPVWVPVSELDEHELRPREARRIIERAAGD</sequence>
<dbReference type="InterPro" id="IPR020084">
    <property type="entry name" value="NUDIX_hydrolase_CS"/>
</dbReference>
<dbReference type="EMBL" id="JBHUFZ010000011">
    <property type="protein sequence ID" value="MFD1889538.1"/>
    <property type="molecule type" value="Genomic_DNA"/>
</dbReference>
<accession>A0ABW4RV96</accession>
<gene>
    <name evidence="6" type="ORF">ACFSCS_04950</name>
</gene>
<name>A0ABW4RV96_9ACTN</name>
<evidence type="ECO:0000256" key="4">
    <source>
        <dbReference type="RuleBase" id="RU003476"/>
    </source>
</evidence>
<keyword evidence="7" id="KW-1185">Reference proteome</keyword>
<dbReference type="RefSeq" id="WP_343872572.1">
    <property type="nucleotide sequence ID" value="NZ_BAAAIX010000009.1"/>
</dbReference>
<dbReference type="PROSITE" id="PS00893">
    <property type="entry name" value="NUDIX_BOX"/>
    <property type="match status" value="1"/>
</dbReference>
<reference evidence="7" key="1">
    <citation type="journal article" date="2019" name="Int. J. Syst. Evol. Microbiol.">
        <title>The Global Catalogue of Microorganisms (GCM) 10K type strain sequencing project: providing services to taxonomists for standard genome sequencing and annotation.</title>
        <authorList>
            <consortium name="The Broad Institute Genomics Platform"/>
            <consortium name="The Broad Institute Genome Sequencing Center for Infectious Disease"/>
            <person name="Wu L."/>
            <person name="Ma J."/>
        </authorList>
    </citation>
    <scope>NUCLEOTIDE SEQUENCE [LARGE SCALE GENOMIC DNA]</scope>
    <source>
        <strain evidence="7">CAIM 431</strain>
    </source>
</reference>
<dbReference type="InterPro" id="IPR015797">
    <property type="entry name" value="NUDIX_hydrolase-like_dom_sf"/>
</dbReference>
<evidence type="ECO:0000256" key="1">
    <source>
        <dbReference type="ARBA" id="ARBA00001946"/>
    </source>
</evidence>
<dbReference type="PANTHER" id="PTHR43046:SF14">
    <property type="entry name" value="MUTT_NUDIX FAMILY PROTEIN"/>
    <property type="match status" value="1"/>
</dbReference>
<dbReference type="PRINTS" id="PR00502">
    <property type="entry name" value="NUDIXFAMILY"/>
</dbReference>
<comment type="similarity">
    <text evidence="2 4">Belongs to the Nudix hydrolase family.</text>
</comment>
<keyword evidence="3 4" id="KW-0378">Hydrolase</keyword>
<organism evidence="6 7">
    <name type="scientific">Luteococcus peritonei</name>
    <dbReference type="NCBI Taxonomy" id="88874"/>
    <lineage>
        <taxon>Bacteria</taxon>
        <taxon>Bacillati</taxon>
        <taxon>Actinomycetota</taxon>
        <taxon>Actinomycetes</taxon>
        <taxon>Propionibacteriales</taxon>
        <taxon>Propionibacteriaceae</taxon>
        <taxon>Luteococcus</taxon>
    </lineage>
</organism>
<proteinExistence type="inferred from homology"/>
<evidence type="ECO:0000256" key="3">
    <source>
        <dbReference type="ARBA" id="ARBA00022801"/>
    </source>
</evidence>
<evidence type="ECO:0000313" key="6">
    <source>
        <dbReference type="EMBL" id="MFD1889538.1"/>
    </source>
</evidence>
<evidence type="ECO:0000256" key="2">
    <source>
        <dbReference type="ARBA" id="ARBA00005582"/>
    </source>
</evidence>
<dbReference type="Proteomes" id="UP001597326">
    <property type="component" value="Unassembled WGS sequence"/>
</dbReference>
<dbReference type="Gene3D" id="3.90.79.10">
    <property type="entry name" value="Nucleoside Triphosphate Pyrophosphohydrolase"/>
    <property type="match status" value="1"/>
</dbReference>
<dbReference type="Pfam" id="PF00293">
    <property type="entry name" value="NUDIX"/>
    <property type="match status" value="1"/>
</dbReference>
<feature type="domain" description="Nudix hydrolase" evidence="5">
    <location>
        <begin position="8"/>
        <end position="138"/>
    </location>
</feature>
<comment type="caution">
    <text evidence="6">The sequence shown here is derived from an EMBL/GenBank/DDBJ whole genome shotgun (WGS) entry which is preliminary data.</text>
</comment>